<accession>A0A4Y2I4V7</accession>
<dbReference type="Proteomes" id="UP000499080">
    <property type="component" value="Unassembled WGS sequence"/>
</dbReference>
<feature type="compositionally biased region" description="Polar residues" evidence="1">
    <location>
        <begin position="1"/>
        <end position="12"/>
    </location>
</feature>
<sequence length="120" mass="13657">MVQHSDILNSKHSTSKRQLNRPYNLGYSRIYCRKNRKNENNLNGNNADQNIDLKLPGTERAAWAPDRFGCPGSGRNCNSAAVMDEPPLVPSESQLKLTLRKKTMRSRTTDERRNSFSYAS</sequence>
<evidence type="ECO:0000256" key="1">
    <source>
        <dbReference type="SAM" id="MobiDB-lite"/>
    </source>
</evidence>
<organism evidence="2 3">
    <name type="scientific">Araneus ventricosus</name>
    <name type="common">Orbweaver spider</name>
    <name type="synonym">Epeira ventricosa</name>
    <dbReference type="NCBI Taxonomy" id="182803"/>
    <lineage>
        <taxon>Eukaryota</taxon>
        <taxon>Metazoa</taxon>
        <taxon>Ecdysozoa</taxon>
        <taxon>Arthropoda</taxon>
        <taxon>Chelicerata</taxon>
        <taxon>Arachnida</taxon>
        <taxon>Araneae</taxon>
        <taxon>Araneomorphae</taxon>
        <taxon>Entelegynae</taxon>
        <taxon>Araneoidea</taxon>
        <taxon>Araneidae</taxon>
        <taxon>Araneus</taxon>
    </lineage>
</organism>
<reference evidence="2 3" key="1">
    <citation type="journal article" date="2019" name="Sci. Rep.">
        <title>Orb-weaving spider Araneus ventricosus genome elucidates the spidroin gene catalogue.</title>
        <authorList>
            <person name="Kono N."/>
            <person name="Nakamura H."/>
            <person name="Ohtoshi R."/>
            <person name="Moran D.A.P."/>
            <person name="Shinohara A."/>
            <person name="Yoshida Y."/>
            <person name="Fujiwara M."/>
            <person name="Mori M."/>
            <person name="Tomita M."/>
            <person name="Arakawa K."/>
        </authorList>
    </citation>
    <scope>NUCLEOTIDE SEQUENCE [LARGE SCALE GENOMIC DNA]</scope>
</reference>
<dbReference type="EMBL" id="BGPR01105342">
    <property type="protein sequence ID" value="GBM72767.1"/>
    <property type="molecule type" value="Genomic_DNA"/>
</dbReference>
<dbReference type="AlphaFoldDB" id="A0A4Y2I4V7"/>
<evidence type="ECO:0000313" key="3">
    <source>
        <dbReference type="Proteomes" id="UP000499080"/>
    </source>
</evidence>
<comment type="caution">
    <text evidence="2">The sequence shown here is derived from an EMBL/GenBank/DDBJ whole genome shotgun (WGS) entry which is preliminary data.</text>
</comment>
<keyword evidence="3" id="KW-1185">Reference proteome</keyword>
<protein>
    <submittedName>
        <fullName evidence="2">Uncharacterized protein</fullName>
    </submittedName>
</protein>
<feature type="region of interest" description="Disordered" evidence="1">
    <location>
        <begin position="1"/>
        <end position="21"/>
    </location>
</feature>
<gene>
    <name evidence="2" type="ORF">AVEN_16626_1</name>
</gene>
<evidence type="ECO:0000313" key="2">
    <source>
        <dbReference type="EMBL" id="GBM72767.1"/>
    </source>
</evidence>
<proteinExistence type="predicted"/>
<feature type="region of interest" description="Disordered" evidence="1">
    <location>
        <begin position="83"/>
        <end position="120"/>
    </location>
</feature>
<name>A0A4Y2I4V7_ARAVE</name>